<protein>
    <submittedName>
        <fullName evidence="1">Uncharacterized protein</fullName>
    </submittedName>
</protein>
<reference evidence="1" key="1">
    <citation type="journal article" date="2015" name="Nature">
        <title>Complex archaea that bridge the gap between prokaryotes and eukaryotes.</title>
        <authorList>
            <person name="Spang A."/>
            <person name="Saw J.H."/>
            <person name="Jorgensen S.L."/>
            <person name="Zaremba-Niedzwiedzka K."/>
            <person name="Martijn J."/>
            <person name="Lind A.E."/>
            <person name="van Eijk R."/>
            <person name="Schleper C."/>
            <person name="Guy L."/>
            <person name="Ettema T.J."/>
        </authorList>
    </citation>
    <scope>NUCLEOTIDE SEQUENCE</scope>
</reference>
<comment type="caution">
    <text evidence="1">The sequence shown here is derived from an EMBL/GenBank/DDBJ whole genome shotgun (WGS) entry which is preliminary data.</text>
</comment>
<accession>A0A0F9Q6Q7</accession>
<dbReference type="AlphaFoldDB" id="A0A0F9Q6Q7"/>
<dbReference type="EMBL" id="LAZR01002237">
    <property type="protein sequence ID" value="KKN32652.1"/>
    <property type="molecule type" value="Genomic_DNA"/>
</dbReference>
<evidence type="ECO:0000313" key="1">
    <source>
        <dbReference type="EMBL" id="KKN32652.1"/>
    </source>
</evidence>
<sequence>MLNINDFKQIYRRKAEKISDGSAAVRLELDRVDPKILRVLTHITVEDQTTSFTKSRLGISNGAVDFYLDELTTIAASELAVSRSDILLGEGDIFFAELTGTTSGDVLVMNCIGWELEI</sequence>
<name>A0A0F9Q6Q7_9ZZZZ</name>
<proteinExistence type="predicted"/>
<gene>
    <name evidence="1" type="ORF">LCGC14_0811750</name>
</gene>
<organism evidence="1">
    <name type="scientific">marine sediment metagenome</name>
    <dbReference type="NCBI Taxonomy" id="412755"/>
    <lineage>
        <taxon>unclassified sequences</taxon>
        <taxon>metagenomes</taxon>
        <taxon>ecological metagenomes</taxon>
    </lineage>
</organism>